<dbReference type="InParanoid" id="A0A1Y2G3J7"/>
<evidence type="ECO:0000256" key="3">
    <source>
        <dbReference type="ARBA" id="ARBA00022692"/>
    </source>
</evidence>
<evidence type="ECO:0000256" key="4">
    <source>
        <dbReference type="ARBA" id="ARBA00022989"/>
    </source>
</evidence>
<feature type="transmembrane region" description="Helical" evidence="6">
    <location>
        <begin position="337"/>
        <end position="355"/>
    </location>
</feature>
<proteinExistence type="predicted"/>
<dbReference type="InterPro" id="IPR002293">
    <property type="entry name" value="AA/rel_permease1"/>
</dbReference>
<comment type="caution">
    <text evidence="7">The sequence shown here is derived from an EMBL/GenBank/DDBJ whole genome shotgun (WGS) entry which is preliminary data.</text>
</comment>
<gene>
    <name evidence="7" type="ORF">BCR35DRAFT_317158</name>
</gene>
<feature type="transmembrane region" description="Helical" evidence="6">
    <location>
        <begin position="430"/>
        <end position="452"/>
    </location>
</feature>
<dbReference type="Proteomes" id="UP000193467">
    <property type="component" value="Unassembled WGS sequence"/>
</dbReference>
<keyword evidence="5 6" id="KW-0472">Membrane</keyword>
<dbReference type="OrthoDB" id="10054429at2759"/>
<dbReference type="PANTHER" id="PTHR45649:SF13">
    <property type="entry name" value="THIAMINE TRANSPORTER THI9"/>
    <property type="match status" value="1"/>
</dbReference>
<evidence type="ECO:0000313" key="8">
    <source>
        <dbReference type="Proteomes" id="UP000193467"/>
    </source>
</evidence>
<sequence>MYFVGGLQIAYSTGIYSGGPAALWSSWIVTVIGTTITAASLAEICSAIPLSGSIYLWAAAAAGPKYGRLAGFVVGCWTTAAWTSFVASTAQATSNFITSQLVAFEIDFPGGVDYSNIKFRALTFGISQVLLAFTIYTNFLAPRKFKWIFKASLVIMVALYIILFIALPVGASRTYGIRSAKFVFTETFNGTGASTGWNWCLSYLSCAYVITGFDAAAHVAEEVKDPSLSAARGVFWSAAVTGIMGFPLLLLLLFCSPPIETLYELGAPQPLVLLFELALGSGGQVFVSVVSIIGLLVNMSVCIVAASRLVSSVARDGILPGSAWIGKVDKNGMPVRAVYFIWMVAAVLLCTILPSNVAFTSLISISGVPTIAAYALIPVLRLIFTRGQFTNGKWSTGRWSTPFCVISAVWNLFICSVMFSPYVWPVTPETFNFSCVLFAFVTLIGVVSWAIVPESRWLSREFVAQARAGIQVGSDDDLTMNEKSVDVPSTVQKME</sequence>
<evidence type="ECO:0000256" key="5">
    <source>
        <dbReference type="ARBA" id="ARBA00023136"/>
    </source>
</evidence>
<feature type="transmembrane region" description="Helical" evidence="6">
    <location>
        <begin position="234"/>
        <end position="254"/>
    </location>
</feature>
<feature type="transmembrane region" description="Helical" evidence="6">
    <location>
        <begin position="121"/>
        <end position="141"/>
    </location>
</feature>
<dbReference type="GO" id="GO:0022857">
    <property type="term" value="F:transmembrane transporter activity"/>
    <property type="evidence" value="ECO:0007669"/>
    <property type="project" value="InterPro"/>
</dbReference>
<name>A0A1Y2G3J7_9BASI</name>
<dbReference type="Pfam" id="PF13520">
    <property type="entry name" value="AA_permease_2"/>
    <property type="match status" value="1"/>
</dbReference>
<dbReference type="STRING" id="106004.A0A1Y2G3J7"/>
<protein>
    <submittedName>
        <fullName evidence="7">Gamma-aminobutyric acid transporter</fullName>
    </submittedName>
</protein>
<dbReference type="AlphaFoldDB" id="A0A1Y2G3J7"/>
<evidence type="ECO:0000256" key="6">
    <source>
        <dbReference type="SAM" id="Phobius"/>
    </source>
</evidence>
<feature type="transmembrane region" description="Helical" evidence="6">
    <location>
        <begin position="403"/>
        <end position="424"/>
    </location>
</feature>
<keyword evidence="3 6" id="KW-0812">Transmembrane</keyword>
<comment type="subcellular location">
    <subcellularLocation>
        <location evidence="1">Membrane</location>
        <topology evidence="1">Multi-pass membrane protein</topology>
    </subcellularLocation>
</comment>
<feature type="transmembrane region" description="Helical" evidence="6">
    <location>
        <begin position="147"/>
        <end position="171"/>
    </location>
</feature>
<organism evidence="7 8">
    <name type="scientific">Leucosporidium creatinivorum</name>
    <dbReference type="NCBI Taxonomy" id="106004"/>
    <lineage>
        <taxon>Eukaryota</taxon>
        <taxon>Fungi</taxon>
        <taxon>Dikarya</taxon>
        <taxon>Basidiomycota</taxon>
        <taxon>Pucciniomycotina</taxon>
        <taxon>Microbotryomycetes</taxon>
        <taxon>Leucosporidiales</taxon>
        <taxon>Leucosporidium</taxon>
    </lineage>
</organism>
<dbReference type="GO" id="GO:0016020">
    <property type="term" value="C:membrane"/>
    <property type="evidence" value="ECO:0007669"/>
    <property type="project" value="UniProtKB-SubCell"/>
</dbReference>
<feature type="transmembrane region" description="Helical" evidence="6">
    <location>
        <begin position="285"/>
        <end position="306"/>
    </location>
</feature>
<feature type="transmembrane region" description="Helical" evidence="6">
    <location>
        <begin position="361"/>
        <end position="383"/>
    </location>
</feature>
<reference evidence="7" key="1">
    <citation type="submission" date="2016-07" db="EMBL/GenBank/DDBJ databases">
        <title>Pervasive Adenine N6-methylation of Active Genes in Fungi.</title>
        <authorList>
            <consortium name="DOE Joint Genome Institute"/>
            <person name="Mondo S.J."/>
            <person name="Dannebaum R.O."/>
            <person name="Kuo R.C."/>
            <person name="Labutti K."/>
            <person name="Haridas S."/>
            <person name="Kuo A."/>
            <person name="Salamov A."/>
            <person name="Ahrendt S.R."/>
            <person name="Lipzen A."/>
            <person name="Sullivan W."/>
            <person name="Andreopoulos W.B."/>
            <person name="Clum A."/>
            <person name="Lindquist E."/>
            <person name="Daum C."/>
            <person name="Ramamoorthy G.K."/>
            <person name="Gryganskyi A."/>
            <person name="Culley D."/>
            <person name="Magnuson J.K."/>
            <person name="James T.Y."/>
            <person name="O'Malley M.A."/>
            <person name="Stajich J.E."/>
            <person name="Spatafora J.W."/>
            <person name="Visel A."/>
            <person name="Grigoriev I.V."/>
        </authorList>
    </citation>
    <scope>NUCLEOTIDE SEQUENCE [LARGE SCALE GENOMIC DNA]</scope>
    <source>
        <strain evidence="7">62-1032</strain>
    </source>
</reference>
<evidence type="ECO:0000256" key="2">
    <source>
        <dbReference type="ARBA" id="ARBA00022448"/>
    </source>
</evidence>
<keyword evidence="2" id="KW-0813">Transport</keyword>
<evidence type="ECO:0000256" key="1">
    <source>
        <dbReference type="ARBA" id="ARBA00004141"/>
    </source>
</evidence>
<keyword evidence="4 6" id="KW-1133">Transmembrane helix</keyword>
<evidence type="ECO:0000313" key="7">
    <source>
        <dbReference type="EMBL" id="ORY89600.1"/>
    </source>
</evidence>
<dbReference type="EMBL" id="MCGR01000005">
    <property type="protein sequence ID" value="ORY89600.1"/>
    <property type="molecule type" value="Genomic_DNA"/>
</dbReference>
<dbReference type="PIRSF" id="PIRSF006060">
    <property type="entry name" value="AA_transporter"/>
    <property type="match status" value="1"/>
</dbReference>
<dbReference type="PANTHER" id="PTHR45649">
    <property type="entry name" value="AMINO-ACID PERMEASE BAT1"/>
    <property type="match status" value="1"/>
</dbReference>
<keyword evidence="8" id="KW-1185">Reference proteome</keyword>
<accession>A0A1Y2G3J7</accession>
<dbReference type="Gene3D" id="1.20.1740.10">
    <property type="entry name" value="Amino acid/polyamine transporter I"/>
    <property type="match status" value="1"/>
</dbReference>